<dbReference type="AlphaFoldDB" id="A0A0L0MKB5"/>
<dbReference type="PROSITE" id="PS50862">
    <property type="entry name" value="AA_TRNA_LIGASE_II"/>
    <property type="match status" value="1"/>
</dbReference>
<name>A0A0L0MKB5_9MOLU</name>
<evidence type="ECO:0000256" key="3">
    <source>
        <dbReference type="ARBA" id="ARBA00022741"/>
    </source>
</evidence>
<sequence length="475" mass="56299">MKRQKLVKEVTRREKDFSQWYTDVCLKAELINYSDVKGFFIYLPYGYSLWERIQIFLNHKLKKSHHQNVYFPLLFAENLFQKEKEHIKGFSLEALKIEKVKDKIIQENLILRPTSEVLFSQYYAKKITSYRDLPQLLNQWCSVIRWEKNTKPFLRSKEFLWQEGHTVHENKKEALRECCYIINLYKKLGQKLLAIPFVLGKKTQLEKFKGAQITYSIEALMYDGQALQSGTSHYLGTNFSESFDIQFQDDNLQKKFAHQTSWGISTRLIGAVIMIHGDDEGLNLPPYLAPIQIVIIPIQNKNQDILEKAQQYYQKLKNKYRVFLDLQDKHVGWKFSHYELKGVPLRIEIGLRDLVQQQVIVFIRHNFQKIILKEQEVITNIPFLLKKINQDMFQKALQNLNQNIHTAYNYEEFKQYLQQKKGYIKMSVHANEAEMIIKKETRATARIILKEKLITKICPVTNKKANQTILFARSY</sequence>
<evidence type="ECO:0000256" key="2">
    <source>
        <dbReference type="ARBA" id="ARBA00022598"/>
    </source>
</evidence>
<comment type="catalytic activity">
    <reaction evidence="7 8">
        <text>tRNA(Pro) + L-proline + ATP = L-prolyl-tRNA(Pro) + AMP + diphosphate</text>
        <dbReference type="Rhea" id="RHEA:14305"/>
        <dbReference type="Rhea" id="RHEA-COMP:9700"/>
        <dbReference type="Rhea" id="RHEA-COMP:9702"/>
        <dbReference type="ChEBI" id="CHEBI:30616"/>
        <dbReference type="ChEBI" id="CHEBI:33019"/>
        <dbReference type="ChEBI" id="CHEBI:60039"/>
        <dbReference type="ChEBI" id="CHEBI:78442"/>
        <dbReference type="ChEBI" id="CHEBI:78532"/>
        <dbReference type="ChEBI" id="CHEBI:456215"/>
        <dbReference type="EC" id="6.1.1.15"/>
    </reaction>
</comment>
<dbReference type="PATRIC" id="fig|198422.3.peg.373"/>
<evidence type="ECO:0000256" key="5">
    <source>
        <dbReference type="ARBA" id="ARBA00022917"/>
    </source>
</evidence>
<dbReference type="InterPro" id="IPR004499">
    <property type="entry name" value="Pro-tRNA-ligase_IIa_arc-type"/>
</dbReference>
<dbReference type="OrthoDB" id="9809052at2"/>
<proteinExistence type="inferred from homology"/>
<gene>
    <name evidence="8 10" type="primary">proS</name>
    <name evidence="10" type="ORF">AlmWB_01000</name>
</gene>
<dbReference type="GO" id="GO:0006433">
    <property type="term" value="P:prolyl-tRNA aminoacylation"/>
    <property type="evidence" value="ECO:0007669"/>
    <property type="project" value="UniProtKB-UniRule"/>
</dbReference>
<dbReference type="SMART" id="SM00946">
    <property type="entry name" value="ProRS-C_1"/>
    <property type="match status" value="1"/>
</dbReference>
<dbReference type="Pfam" id="PF09180">
    <property type="entry name" value="ProRS-C_1"/>
    <property type="match status" value="1"/>
</dbReference>
<evidence type="ECO:0000313" key="10">
    <source>
        <dbReference type="EMBL" id="KND62711.1"/>
    </source>
</evidence>
<dbReference type="GO" id="GO:0005524">
    <property type="term" value="F:ATP binding"/>
    <property type="evidence" value="ECO:0007669"/>
    <property type="project" value="UniProtKB-UniRule"/>
</dbReference>
<dbReference type="Gene3D" id="3.30.930.10">
    <property type="entry name" value="Bira Bifunctional Protein, Domain 2"/>
    <property type="match status" value="1"/>
</dbReference>
<comment type="caution">
    <text evidence="10">The sequence shown here is derived from an EMBL/GenBank/DDBJ whole genome shotgun (WGS) entry which is preliminary data.</text>
</comment>
<evidence type="ECO:0000313" key="11">
    <source>
        <dbReference type="Proteomes" id="UP000037086"/>
    </source>
</evidence>
<dbReference type="PANTHER" id="PTHR43382:SF2">
    <property type="entry name" value="BIFUNCTIONAL GLUTAMATE_PROLINE--TRNA LIGASE"/>
    <property type="match status" value="1"/>
</dbReference>
<dbReference type="Pfam" id="PF03129">
    <property type="entry name" value="HGTP_anticodon"/>
    <property type="match status" value="1"/>
</dbReference>
<evidence type="ECO:0000259" key="9">
    <source>
        <dbReference type="PROSITE" id="PS50862"/>
    </source>
</evidence>
<comment type="subcellular location">
    <subcellularLocation>
        <location evidence="8">Cytoplasm</location>
    </subcellularLocation>
</comment>
<evidence type="ECO:0000256" key="4">
    <source>
        <dbReference type="ARBA" id="ARBA00022840"/>
    </source>
</evidence>
<dbReference type="EMBL" id="JPSQ01000009">
    <property type="protein sequence ID" value="KND62711.1"/>
    <property type="molecule type" value="Genomic_DNA"/>
</dbReference>
<accession>A0A0L0MKB5</accession>
<evidence type="ECO:0000256" key="8">
    <source>
        <dbReference type="HAMAP-Rule" id="MF_01571"/>
    </source>
</evidence>
<dbReference type="PRINTS" id="PR01046">
    <property type="entry name" value="TRNASYNTHPRO"/>
</dbReference>
<dbReference type="InterPro" id="IPR045864">
    <property type="entry name" value="aa-tRNA-synth_II/BPL/LPL"/>
</dbReference>
<keyword evidence="11" id="KW-1185">Reference proteome</keyword>
<keyword evidence="5 8" id="KW-0648">Protein biosynthesis</keyword>
<evidence type="ECO:0000256" key="7">
    <source>
        <dbReference type="ARBA" id="ARBA00047671"/>
    </source>
</evidence>
<keyword evidence="4 8" id="KW-0067">ATP-binding</keyword>
<dbReference type="FunFam" id="3.30.930.10:FF:000037">
    <property type="entry name" value="Proline--tRNA ligase"/>
    <property type="match status" value="1"/>
</dbReference>
<keyword evidence="1 8" id="KW-0963">Cytoplasm</keyword>
<dbReference type="GO" id="GO:0017101">
    <property type="term" value="C:aminoacyl-tRNA synthetase multienzyme complex"/>
    <property type="evidence" value="ECO:0007669"/>
    <property type="project" value="TreeGrafter"/>
</dbReference>
<dbReference type="InterPro" id="IPR004154">
    <property type="entry name" value="Anticodon-bd"/>
</dbReference>
<dbReference type="Proteomes" id="UP000037086">
    <property type="component" value="Unassembled WGS sequence"/>
</dbReference>
<dbReference type="CDD" id="cd00778">
    <property type="entry name" value="ProRS_core_arch_euk"/>
    <property type="match status" value="1"/>
</dbReference>
<keyword evidence="2 8" id="KW-0436">Ligase</keyword>
<evidence type="ECO:0000256" key="1">
    <source>
        <dbReference type="ARBA" id="ARBA00022490"/>
    </source>
</evidence>
<dbReference type="SUPFAM" id="SSF55681">
    <property type="entry name" value="Class II aaRS and biotin synthetases"/>
    <property type="match status" value="1"/>
</dbReference>
<comment type="domain">
    <text evidence="8">Consists of three domains: the N-terminal catalytic domain, the anticodon-binding domain and the C-terminal extension.</text>
</comment>
<comment type="function">
    <text evidence="8">Catalyzes the attachment of proline to tRNA(Pro) in a two-step reaction: proline is first activated by ATP to form Pro-AMP and then transferred to the acceptor end of tRNA(Pro).</text>
</comment>
<comment type="similarity">
    <text evidence="8">Belongs to the class-II aminoacyl-tRNA synthetase family. ProS type 3 subfamily.</text>
</comment>
<dbReference type="Pfam" id="PF00587">
    <property type="entry name" value="tRNA-synt_2b"/>
    <property type="match status" value="1"/>
</dbReference>
<dbReference type="RefSeq" id="WP_050337062.1">
    <property type="nucleotide sequence ID" value="NZ_JPSQ01000009.1"/>
</dbReference>
<keyword evidence="3 8" id="KW-0547">Nucleotide-binding</keyword>
<dbReference type="SUPFAM" id="SSF64586">
    <property type="entry name" value="C-terminal domain of ProRS"/>
    <property type="match status" value="1"/>
</dbReference>
<dbReference type="PANTHER" id="PTHR43382">
    <property type="entry name" value="PROLYL-TRNA SYNTHETASE"/>
    <property type="match status" value="1"/>
</dbReference>
<dbReference type="EC" id="6.1.1.15" evidence="8"/>
<dbReference type="InterPro" id="IPR002314">
    <property type="entry name" value="aa-tRNA-synt_IIb"/>
</dbReference>
<comment type="subunit">
    <text evidence="8">Homodimer.</text>
</comment>
<dbReference type="InterPro" id="IPR002316">
    <property type="entry name" value="Pro-tRNA-ligase_IIa"/>
</dbReference>
<dbReference type="Gene3D" id="3.30.110.30">
    <property type="entry name" value="C-terminal domain of ProRS"/>
    <property type="match status" value="1"/>
</dbReference>
<dbReference type="GO" id="GO:0005737">
    <property type="term" value="C:cytoplasm"/>
    <property type="evidence" value="ECO:0007669"/>
    <property type="project" value="UniProtKB-SubCell"/>
</dbReference>
<dbReference type="Gene3D" id="3.40.50.800">
    <property type="entry name" value="Anticodon-binding domain"/>
    <property type="match status" value="1"/>
</dbReference>
<evidence type="ECO:0000256" key="6">
    <source>
        <dbReference type="ARBA" id="ARBA00023146"/>
    </source>
</evidence>
<dbReference type="InterPro" id="IPR033721">
    <property type="entry name" value="ProRS_core_arch_euk"/>
</dbReference>
<dbReference type="InterPro" id="IPR016061">
    <property type="entry name" value="Pro-tRNA_ligase_II_C"/>
</dbReference>
<dbReference type="InterPro" id="IPR036621">
    <property type="entry name" value="Anticodon-bd_dom_sf"/>
</dbReference>
<dbReference type="NCBIfam" id="TIGR00408">
    <property type="entry name" value="proS_fam_I"/>
    <property type="match status" value="1"/>
</dbReference>
<dbReference type="InterPro" id="IPR017449">
    <property type="entry name" value="Pro-tRNA_synth_II"/>
</dbReference>
<dbReference type="InterPro" id="IPR006195">
    <property type="entry name" value="aa-tRNA-synth_II"/>
</dbReference>
<dbReference type="HAMAP" id="MF_01571">
    <property type="entry name" value="Pro_tRNA_synth_type3"/>
    <property type="match status" value="1"/>
</dbReference>
<feature type="domain" description="Aminoacyl-transfer RNA synthetases class-II family profile" evidence="9">
    <location>
        <begin position="44"/>
        <end position="285"/>
    </location>
</feature>
<keyword evidence="6 8" id="KW-0030">Aminoacyl-tRNA synthetase</keyword>
<reference evidence="10 11" key="1">
    <citation type="journal article" date="2015" name="BMC Microbiol.">
        <title>'Candidatus Phytoplasma phoenicium' associated with almond witches'-broom disease: from draft genome to genetic diversity among strain populations.</title>
        <authorList>
            <person name="Quaglino F."/>
            <person name="Kube M."/>
            <person name="Jawhari M."/>
            <person name="Abou-Jawdah Y."/>
            <person name="Siewert C."/>
            <person name="Choueiri E."/>
            <person name="Sobh H."/>
            <person name="Casati P."/>
            <person name="Tedeschi R."/>
            <person name="Molino Lova M."/>
            <person name="Alma A."/>
            <person name="Bianco P.A."/>
        </authorList>
    </citation>
    <scope>NUCLEOTIDE SEQUENCE [LARGE SCALE GENOMIC DNA]</scope>
    <source>
        <strain evidence="10 11">SA213</strain>
    </source>
</reference>
<dbReference type="SUPFAM" id="SSF52954">
    <property type="entry name" value="Class II aaRS ABD-related"/>
    <property type="match status" value="1"/>
</dbReference>
<organism evidence="10 11">
    <name type="scientific">Candidatus Phytoplasma phoenicium</name>
    <dbReference type="NCBI Taxonomy" id="198422"/>
    <lineage>
        <taxon>Bacteria</taxon>
        <taxon>Bacillati</taxon>
        <taxon>Mycoplasmatota</taxon>
        <taxon>Mollicutes</taxon>
        <taxon>Acholeplasmatales</taxon>
        <taxon>Acholeplasmataceae</taxon>
        <taxon>Candidatus Phytoplasma</taxon>
        <taxon>16SrIX (Pigeon pea witches'-broom group)</taxon>
    </lineage>
</organism>
<dbReference type="GO" id="GO:0004827">
    <property type="term" value="F:proline-tRNA ligase activity"/>
    <property type="evidence" value="ECO:0007669"/>
    <property type="project" value="UniProtKB-UniRule"/>
</dbReference>
<protein>
    <recommendedName>
        <fullName evidence="8">Proline--tRNA ligase</fullName>
        <ecNumber evidence="8">6.1.1.15</ecNumber>
    </recommendedName>
    <alternativeName>
        <fullName evidence="8">Prolyl-tRNA synthetase</fullName>
        <shortName evidence="8">ProRS</shortName>
    </alternativeName>
</protein>